<reference evidence="1 2" key="1">
    <citation type="submission" date="2024-01" db="EMBL/GenBank/DDBJ databases">
        <title>The complete chloroplast genome sequence of Lithospermum erythrorhizon: insights into the phylogenetic relationship among Boraginaceae species and the maternal lineages of purple gromwells.</title>
        <authorList>
            <person name="Okada T."/>
            <person name="Watanabe K."/>
        </authorList>
    </citation>
    <scope>NUCLEOTIDE SEQUENCE [LARGE SCALE GENOMIC DNA]</scope>
</reference>
<dbReference type="AlphaFoldDB" id="A0AAV3Q4Z2"/>
<organism evidence="1 2">
    <name type="scientific">Lithospermum erythrorhizon</name>
    <name type="common">Purple gromwell</name>
    <name type="synonym">Lithospermum officinale var. erythrorhizon</name>
    <dbReference type="NCBI Taxonomy" id="34254"/>
    <lineage>
        <taxon>Eukaryota</taxon>
        <taxon>Viridiplantae</taxon>
        <taxon>Streptophyta</taxon>
        <taxon>Embryophyta</taxon>
        <taxon>Tracheophyta</taxon>
        <taxon>Spermatophyta</taxon>
        <taxon>Magnoliopsida</taxon>
        <taxon>eudicotyledons</taxon>
        <taxon>Gunneridae</taxon>
        <taxon>Pentapetalae</taxon>
        <taxon>asterids</taxon>
        <taxon>lamiids</taxon>
        <taxon>Boraginales</taxon>
        <taxon>Boraginaceae</taxon>
        <taxon>Boraginoideae</taxon>
        <taxon>Lithospermeae</taxon>
        <taxon>Lithospermum</taxon>
    </lineage>
</organism>
<comment type="caution">
    <text evidence="1">The sequence shown here is derived from an EMBL/GenBank/DDBJ whole genome shotgun (WGS) entry which is preliminary data.</text>
</comment>
<evidence type="ECO:0000313" key="1">
    <source>
        <dbReference type="EMBL" id="GAA0158441.1"/>
    </source>
</evidence>
<proteinExistence type="predicted"/>
<dbReference type="EMBL" id="BAABME010003350">
    <property type="protein sequence ID" value="GAA0158441.1"/>
    <property type="molecule type" value="Genomic_DNA"/>
</dbReference>
<keyword evidence="2" id="KW-1185">Reference proteome</keyword>
<accession>A0AAV3Q4Z2</accession>
<dbReference type="Proteomes" id="UP001454036">
    <property type="component" value="Unassembled WGS sequence"/>
</dbReference>
<name>A0AAV3Q4Z2_LITER</name>
<sequence length="71" mass="8043">MSDLRPIRLYNIMAKTIGRVMTNSFSINGAPKGYICPTRGIRKGDPLSPYLFLLYAEELICMLKEAKQGYL</sequence>
<gene>
    <name evidence="1" type="ORF">LIER_15463</name>
</gene>
<protein>
    <recommendedName>
        <fullName evidence="3">Reverse transcriptase domain-containing protein</fullName>
    </recommendedName>
</protein>
<evidence type="ECO:0008006" key="3">
    <source>
        <dbReference type="Google" id="ProtNLM"/>
    </source>
</evidence>
<evidence type="ECO:0000313" key="2">
    <source>
        <dbReference type="Proteomes" id="UP001454036"/>
    </source>
</evidence>